<name>A0A9N9CXU9_9GLOM</name>
<dbReference type="Proteomes" id="UP000789831">
    <property type="component" value="Unassembled WGS sequence"/>
</dbReference>
<dbReference type="AlphaFoldDB" id="A0A9N9CXU9"/>
<reference evidence="1" key="1">
    <citation type="submission" date="2021-06" db="EMBL/GenBank/DDBJ databases">
        <authorList>
            <person name="Kallberg Y."/>
            <person name="Tangrot J."/>
            <person name="Rosling A."/>
        </authorList>
    </citation>
    <scope>NUCLEOTIDE SEQUENCE</scope>
    <source>
        <strain evidence="1">MT106</strain>
    </source>
</reference>
<accession>A0A9N9CXU9</accession>
<gene>
    <name evidence="1" type="ORF">AGERDE_LOCUS9997</name>
</gene>
<sequence length="366" mass="42045">MPLRRKTPKFNEFAPNKLKLWKNHKHISRRNQEYYHEQPSKKHIHIIVQLSGKAREAAEERSRIVDLSMRKFEGISFKDEECFWLLAGLSDGNFSTSMTLIPMESFEDIKNFFAKGNELWSDSGETAYSNEAFEKPSCNLFLSIDQLISTADFNEETSKRNFDANIVENSKFVSKFSGRASKASPWMKKFFSAFAEKAKASFPSIKKFFSALAEKAKASFPSIKKFFSALSEKAKASFPSMSIHNQSKKIFQKNCGITSCLAGLRSIKTDACLSHKFPFNNPNQQVKTLYKFTNEYHLKIEEQIIDDIFAQTNGHADLINFCGRAIMKLLEEHLQRGVMQAHQLDIKLEALQRQLFMKGDFQVQHV</sequence>
<organism evidence="1 2">
    <name type="scientific">Ambispora gerdemannii</name>
    <dbReference type="NCBI Taxonomy" id="144530"/>
    <lineage>
        <taxon>Eukaryota</taxon>
        <taxon>Fungi</taxon>
        <taxon>Fungi incertae sedis</taxon>
        <taxon>Mucoromycota</taxon>
        <taxon>Glomeromycotina</taxon>
        <taxon>Glomeromycetes</taxon>
        <taxon>Archaeosporales</taxon>
        <taxon>Ambisporaceae</taxon>
        <taxon>Ambispora</taxon>
    </lineage>
</organism>
<dbReference type="EMBL" id="CAJVPL010002784">
    <property type="protein sequence ID" value="CAG8619626.1"/>
    <property type="molecule type" value="Genomic_DNA"/>
</dbReference>
<proteinExistence type="predicted"/>
<comment type="caution">
    <text evidence="1">The sequence shown here is derived from an EMBL/GenBank/DDBJ whole genome shotgun (WGS) entry which is preliminary data.</text>
</comment>
<keyword evidence="2" id="KW-1185">Reference proteome</keyword>
<evidence type="ECO:0000313" key="2">
    <source>
        <dbReference type="Proteomes" id="UP000789831"/>
    </source>
</evidence>
<protein>
    <submittedName>
        <fullName evidence="1">3637_t:CDS:1</fullName>
    </submittedName>
</protein>
<evidence type="ECO:0000313" key="1">
    <source>
        <dbReference type="EMBL" id="CAG8619626.1"/>
    </source>
</evidence>